<dbReference type="Proteomes" id="UP000184287">
    <property type="component" value="Unassembled WGS sequence"/>
</dbReference>
<evidence type="ECO:0000259" key="2">
    <source>
        <dbReference type="PROSITE" id="PS50930"/>
    </source>
</evidence>
<feature type="transmembrane region" description="Helical" evidence="1">
    <location>
        <begin position="81"/>
        <end position="106"/>
    </location>
</feature>
<feature type="transmembrane region" description="Helical" evidence="1">
    <location>
        <begin position="49"/>
        <end position="69"/>
    </location>
</feature>
<dbReference type="PANTHER" id="PTHR37299">
    <property type="entry name" value="TRANSCRIPTIONAL REGULATOR-RELATED"/>
    <property type="match status" value="1"/>
</dbReference>
<evidence type="ECO:0000256" key="1">
    <source>
        <dbReference type="SAM" id="Phobius"/>
    </source>
</evidence>
<sequence>MQLFKVHTNQQDYRSGPHLVPLLLLLISGITGFTVFQDFLHSNYNHYPFYFSESLLFKTFWLLFLPLLLLQFSFLKKVHSLVPAILLPSILHIFAFPLLVWMLSALLFTHTYSFKDVIGYTISEDAYKYLLIYGSAAFLYRYQQVTQKKQEEVPAMKLQKITVGSGRNYSSIAVEEILYISSCAPYIAIRTQQKKHLHGESLKSMMDKLDPQQFIRIHKSTIVNVNHIRSYKSRLNGDYDILLKNEEEIRLSRNYASDFKKLME</sequence>
<reference evidence="4" key="1">
    <citation type="submission" date="2016-11" db="EMBL/GenBank/DDBJ databases">
        <authorList>
            <person name="Varghese N."/>
            <person name="Submissions S."/>
        </authorList>
    </citation>
    <scope>NUCLEOTIDE SEQUENCE [LARGE SCALE GENOMIC DNA]</scope>
    <source>
        <strain evidence="4">DSM 16990</strain>
    </source>
</reference>
<dbReference type="Pfam" id="PF04397">
    <property type="entry name" value="LytTR"/>
    <property type="match status" value="1"/>
</dbReference>
<keyword evidence="4" id="KW-1185">Reference proteome</keyword>
<dbReference type="Gene3D" id="2.40.50.1020">
    <property type="entry name" value="LytTr DNA-binding domain"/>
    <property type="match status" value="1"/>
</dbReference>
<protein>
    <submittedName>
        <fullName evidence="3">LytTr DNA-binding domain-containing protein</fullName>
    </submittedName>
</protein>
<keyword evidence="3" id="KW-0238">DNA-binding</keyword>
<dbReference type="GO" id="GO:0003677">
    <property type="term" value="F:DNA binding"/>
    <property type="evidence" value="ECO:0007669"/>
    <property type="project" value="UniProtKB-KW"/>
</dbReference>
<proteinExistence type="predicted"/>
<feature type="transmembrane region" description="Helical" evidence="1">
    <location>
        <begin position="126"/>
        <end position="142"/>
    </location>
</feature>
<dbReference type="OrthoDB" id="2962330at2"/>
<keyword evidence="1" id="KW-1133">Transmembrane helix</keyword>
<dbReference type="EMBL" id="FQUQ01000002">
    <property type="protein sequence ID" value="SHF27071.1"/>
    <property type="molecule type" value="Genomic_DNA"/>
</dbReference>
<keyword evidence="1" id="KW-0472">Membrane</keyword>
<dbReference type="STRING" id="288992.SAMN04488522_102654"/>
<feature type="transmembrane region" description="Helical" evidence="1">
    <location>
        <begin position="20"/>
        <end position="37"/>
    </location>
</feature>
<dbReference type="AlphaFoldDB" id="A0A1M5A9T2"/>
<feature type="domain" description="HTH LytTR-type" evidence="2">
    <location>
        <begin position="161"/>
        <end position="264"/>
    </location>
</feature>
<organism evidence="3 4">
    <name type="scientific">Pedobacter caeni</name>
    <dbReference type="NCBI Taxonomy" id="288992"/>
    <lineage>
        <taxon>Bacteria</taxon>
        <taxon>Pseudomonadati</taxon>
        <taxon>Bacteroidota</taxon>
        <taxon>Sphingobacteriia</taxon>
        <taxon>Sphingobacteriales</taxon>
        <taxon>Sphingobacteriaceae</taxon>
        <taxon>Pedobacter</taxon>
    </lineage>
</organism>
<dbReference type="GO" id="GO:0000156">
    <property type="term" value="F:phosphorelay response regulator activity"/>
    <property type="evidence" value="ECO:0007669"/>
    <property type="project" value="InterPro"/>
</dbReference>
<name>A0A1M5A9T2_9SPHI</name>
<dbReference type="InterPro" id="IPR046947">
    <property type="entry name" value="LytR-like"/>
</dbReference>
<keyword evidence="1" id="KW-0812">Transmembrane</keyword>
<evidence type="ECO:0000313" key="4">
    <source>
        <dbReference type="Proteomes" id="UP000184287"/>
    </source>
</evidence>
<dbReference type="SMART" id="SM00850">
    <property type="entry name" value="LytTR"/>
    <property type="match status" value="1"/>
</dbReference>
<evidence type="ECO:0000313" key="3">
    <source>
        <dbReference type="EMBL" id="SHF27071.1"/>
    </source>
</evidence>
<gene>
    <name evidence="3" type="ORF">SAMN04488522_102654</name>
</gene>
<dbReference type="PANTHER" id="PTHR37299:SF1">
    <property type="entry name" value="STAGE 0 SPORULATION PROTEIN A HOMOLOG"/>
    <property type="match status" value="1"/>
</dbReference>
<dbReference type="RefSeq" id="WP_073230686.1">
    <property type="nucleotide sequence ID" value="NZ_FQUQ01000002.1"/>
</dbReference>
<dbReference type="InterPro" id="IPR007492">
    <property type="entry name" value="LytTR_DNA-bd_dom"/>
</dbReference>
<accession>A0A1M5A9T2</accession>
<dbReference type="PROSITE" id="PS50930">
    <property type="entry name" value="HTH_LYTTR"/>
    <property type="match status" value="1"/>
</dbReference>